<evidence type="ECO:0000313" key="2">
    <source>
        <dbReference type="Proteomes" id="UP000782901"/>
    </source>
</evidence>
<accession>A0A943DQ49</accession>
<dbReference type="Proteomes" id="UP000782901">
    <property type="component" value="Unassembled WGS sequence"/>
</dbReference>
<dbReference type="EMBL" id="JAGZEE010000010">
    <property type="protein sequence ID" value="MBS5410713.1"/>
    <property type="molecule type" value="Genomic_DNA"/>
</dbReference>
<protein>
    <submittedName>
        <fullName evidence="1">Uncharacterized protein</fullName>
    </submittedName>
</protein>
<organism evidence="1 2">
    <name type="scientific">Bacteroides thetaiotaomicron</name>
    <dbReference type="NCBI Taxonomy" id="818"/>
    <lineage>
        <taxon>Bacteria</taxon>
        <taxon>Pseudomonadati</taxon>
        <taxon>Bacteroidota</taxon>
        <taxon>Bacteroidia</taxon>
        <taxon>Bacteroidales</taxon>
        <taxon>Bacteroidaceae</taxon>
        <taxon>Bacteroides</taxon>
    </lineage>
</organism>
<reference evidence="1" key="1">
    <citation type="submission" date="2021-02" db="EMBL/GenBank/DDBJ databases">
        <title>Infant gut strain persistence is associated with maternal origin, phylogeny, and functional potential including surface adhesion and iron acquisition.</title>
        <authorList>
            <person name="Lou Y.C."/>
        </authorList>
    </citation>
    <scope>NUCLEOTIDE SEQUENCE</scope>
    <source>
        <strain evidence="1">L3_082_243G1_dasL3_082_243G1_maxbin2.maxbin.015s ta_sub</strain>
    </source>
</reference>
<evidence type="ECO:0000313" key="1">
    <source>
        <dbReference type="EMBL" id="MBS5410713.1"/>
    </source>
</evidence>
<dbReference type="AlphaFoldDB" id="A0A943DQ49"/>
<comment type="caution">
    <text evidence="1">The sequence shown here is derived from an EMBL/GenBank/DDBJ whole genome shotgun (WGS) entry which is preliminary data.</text>
</comment>
<sequence>MKELSFFQTCGKYGTVKLAINGELPESLSDEFISDILYGVLSSINDKIQEKMMSNDQALLDQLKRESEELKSLFGSEIIYVRYIENQYLNYGYFKLRKWLEVTTRLGVIIVGWRKRVIEIDWSKSDIKEKAETLFHNEDVTYGDYYIHAWGLDKAKEYIDILLKQ</sequence>
<gene>
    <name evidence="1" type="ORF">KHY35_08355</name>
</gene>
<name>A0A943DQ49_BACT4</name>
<proteinExistence type="predicted"/>